<name>A0ABY6F5N5_9GAMM</name>
<keyword evidence="3" id="KW-1185">Reference proteome</keyword>
<sequence>MPNRPSSHSKNRLDLQIDLGFSYRRWWILLGVVACFSILLLAANLSWWHWLVWLSVCVGLMVWWAIERRIVSLGTQSIDELWQIESVLFAQPKQLWQGYLVKVWHADLGVAQVIGLQFFIILPKKRSMTVLIFDDMLPKNKFAKLVVLSKFSPSQYR</sequence>
<dbReference type="Proteomes" id="UP001063782">
    <property type="component" value="Chromosome"/>
</dbReference>
<evidence type="ECO:0000313" key="2">
    <source>
        <dbReference type="EMBL" id="UXZ05195.1"/>
    </source>
</evidence>
<evidence type="ECO:0000313" key="3">
    <source>
        <dbReference type="Proteomes" id="UP001063782"/>
    </source>
</evidence>
<feature type="transmembrane region" description="Helical" evidence="1">
    <location>
        <begin position="47"/>
        <end position="66"/>
    </location>
</feature>
<dbReference type="EMBL" id="CP089977">
    <property type="protein sequence ID" value="UXZ05195.1"/>
    <property type="molecule type" value="Genomic_DNA"/>
</dbReference>
<reference evidence="2" key="1">
    <citation type="submission" date="2021-12" db="EMBL/GenBank/DDBJ databases">
        <title>taxonomy of Moraxella sp. ZY201224.</title>
        <authorList>
            <person name="Li F."/>
        </authorList>
    </citation>
    <scope>NUCLEOTIDE SEQUENCE</scope>
    <source>
        <strain evidence="2">ZY201224</strain>
    </source>
</reference>
<keyword evidence="1" id="KW-0812">Transmembrane</keyword>
<evidence type="ECO:0008006" key="4">
    <source>
        <dbReference type="Google" id="ProtNLM"/>
    </source>
</evidence>
<gene>
    <name evidence="2" type="ORF">LU297_01715</name>
</gene>
<protein>
    <recommendedName>
        <fullName evidence="4">Toxin CptA</fullName>
    </recommendedName>
</protein>
<evidence type="ECO:0000256" key="1">
    <source>
        <dbReference type="SAM" id="Phobius"/>
    </source>
</evidence>
<feature type="transmembrane region" description="Helical" evidence="1">
    <location>
        <begin position="21"/>
        <end position="41"/>
    </location>
</feature>
<proteinExistence type="predicted"/>
<keyword evidence="1" id="KW-1133">Transmembrane helix</keyword>
<dbReference type="RefSeq" id="WP_263076695.1">
    <property type="nucleotide sequence ID" value="NZ_CP089977.1"/>
</dbReference>
<organism evidence="2 3">
    <name type="scientific">Moraxella nasicaprae</name>
    <dbReference type="NCBI Taxonomy" id="2904122"/>
    <lineage>
        <taxon>Bacteria</taxon>
        <taxon>Pseudomonadati</taxon>
        <taxon>Pseudomonadota</taxon>
        <taxon>Gammaproteobacteria</taxon>
        <taxon>Moraxellales</taxon>
        <taxon>Moraxellaceae</taxon>
        <taxon>Moraxella</taxon>
    </lineage>
</organism>
<accession>A0ABY6F5N5</accession>
<keyword evidence="1" id="KW-0472">Membrane</keyword>